<organism evidence="3 4">
    <name type="scientific">Limnobaculum xujianqingii</name>
    <dbReference type="NCBI Taxonomy" id="2738837"/>
    <lineage>
        <taxon>Bacteria</taxon>
        <taxon>Pseudomonadati</taxon>
        <taxon>Pseudomonadota</taxon>
        <taxon>Gammaproteobacteria</taxon>
        <taxon>Enterobacterales</taxon>
        <taxon>Budviciaceae</taxon>
        <taxon>Limnobaculum</taxon>
    </lineage>
</organism>
<comment type="caution">
    <text evidence="3">The sequence shown here is derived from an EMBL/GenBank/DDBJ whole genome shotgun (WGS) entry which is preliminary data.</text>
</comment>
<dbReference type="Proteomes" id="UP001296969">
    <property type="component" value="Unassembled WGS sequence"/>
</dbReference>
<evidence type="ECO:0000313" key="2">
    <source>
        <dbReference type="EMBL" id="MBK5074623.1"/>
    </source>
</evidence>
<evidence type="ECO:0000313" key="5">
    <source>
        <dbReference type="Proteomes" id="UP001296969"/>
    </source>
</evidence>
<dbReference type="SUPFAM" id="SSF53807">
    <property type="entry name" value="Helical backbone' metal receptor"/>
    <property type="match status" value="1"/>
</dbReference>
<evidence type="ECO:0000313" key="4">
    <source>
        <dbReference type="Proteomes" id="UP000807542"/>
    </source>
</evidence>
<dbReference type="InterPro" id="IPR050902">
    <property type="entry name" value="ABC_Transporter_SBP"/>
</dbReference>
<proteinExistence type="predicted"/>
<dbReference type="Pfam" id="PF01497">
    <property type="entry name" value="Peripla_BP_2"/>
    <property type="match status" value="1"/>
</dbReference>
<name>A0A9D7AL11_9GAMM</name>
<sequence>MRMKGLINRGLIALLSVLSLNTLASERIISIGGDVTEIVYALEAQSQLVGRDSTSTYPEAAKTLPDIGYMRQLNAEGILSLKPSLVLASDQSLPALALEQVSQSGIKVVSIPGKPSLETVTDKIHAVAQALGKEKQGEKLIADYQNQLAALPKNPLPSKVLFVMNYTGSTPMAAGQNTAADAIITIAGGANAMQGFNKYRPLSQEGIIAAAPDILLITSAGYATFGSEDNIWQLAGISQTPAGKNKRLLVVDDLSLLGFSLKTPEVIAELRKAMEHAG</sequence>
<gene>
    <name evidence="3" type="ORF">I2492_17140</name>
    <name evidence="2" type="ORF">I2493_16575</name>
</gene>
<dbReference type="EMBL" id="JADRCQ010000006">
    <property type="protein sequence ID" value="MBK5074623.1"/>
    <property type="molecule type" value="Genomic_DNA"/>
</dbReference>
<dbReference type="PANTHER" id="PTHR30535">
    <property type="entry name" value="VITAMIN B12-BINDING PROTEIN"/>
    <property type="match status" value="1"/>
</dbReference>
<evidence type="ECO:0000313" key="3">
    <source>
        <dbReference type="EMBL" id="MBK5178045.1"/>
    </source>
</evidence>
<dbReference type="PANTHER" id="PTHR30535:SF4">
    <property type="entry name" value="HEMIN-BINDING PERIPLASMIC PROTEIN HMUT"/>
    <property type="match status" value="1"/>
</dbReference>
<dbReference type="InterPro" id="IPR002491">
    <property type="entry name" value="ABC_transptr_periplasmic_BD"/>
</dbReference>
<dbReference type="AlphaFoldDB" id="A0A9D7AL11"/>
<keyword evidence="5" id="KW-1185">Reference proteome</keyword>
<dbReference type="Proteomes" id="UP000807542">
    <property type="component" value="Unassembled WGS sequence"/>
</dbReference>
<dbReference type="EMBL" id="JADRCP010000006">
    <property type="protein sequence ID" value="MBK5178045.1"/>
    <property type="molecule type" value="Genomic_DNA"/>
</dbReference>
<dbReference type="PROSITE" id="PS50983">
    <property type="entry name" value="FE_B12_PBP"/>
    <property type="match status" value="1"/>
</dbReference>
<feature type="domain" description="Fe/B12 periplasmic-binding" evidence="1">
    <location>
        <begin position="27"/>
        <end position="278"/>
    </location>
</feature>
<dbReference type="Gene3D" id="3.40.50.1980">
    <property type="entry name" value="Nitrogenase molybdenum iron protein domain"/>
    <property type="match status" value="2"/>
</dbReference>
<reference evidence="3 5" key="1">
    <citation type="submission" date="2020-11" db="EMBL/GenBank/DDBJ databases">
        <title>Insectihabitans protaetiae gen. nov. sp. nov. and Insectihabitans allomyrinae sp. nov., isolated from larvae of Protaetia brevitarsis seulensis and Allomyrina dichotoma, respectively.</title>
        <authorList>
            <person name="Lee S.D."/>
            <person name="Byeon Y.-S."/>
            <person name="Kim S.-M."/>
            <person name="Yang H.L."/>
            <person name="Kim I.S."/>
        </authorList>
    </citation>
    <scope>NUCLEOTIDE SEQUENCE</scope>
    <source>
        <strain evidence="3">CWB-B4</strain>
        <strain evidence="2 5">CWB-B43</strain>
    </source>
</reference>
<evidence type="ECO:0000259" key="1">
    <source>
        <dbReference type="PROSITE" id="PS50983"/>
    </source>
</evidence>
<dbReference type="CDD" id="cd01149">
    <property type="entry name" value="HutB"/>
    <property type="match status" value="1"/>
</dbReference>
<accession>A0A9D7AL11</accession>
<protein>
    <submittedName>
        <fullName evidence="3">Hemin ABC transporter substrate-binding protein</fullName>
    </submittedName>
</protein>